<organism evidence="5 6">
    <name type="scientific">Pseudobacter ginsenosidimutans</name>
    <dbReference type="NCBI Taxonomy" id="661488"/>
    <lineage>
        <taxon>Bacteria</taxon>
        <taxon>Pseudomonadati</taxon>
        <taxon>Bacteroidota</taxon>
        <taxon>Chitinophagia</taxon>
        <taxon>Chitinophagales</taxon>
        <taxon>Chitinophagaceae</taxon>
        <taxon>Pseudobacter</taxon>
    </lineage>
</organism>
<evidence type="ECO:0000256" key="2">
    <source>
        <dbReference type="SAM" id="SignalP"/>
    </source>
</evidence>
<dbReference type="Gene3D" id="2.40.30.170">
    <property type="match status" value="1"/>
</dbReference>
<feature type="domain" description="Multidrug resistance protein MdtA-like C-terminal permuted SH3" evidence="4">
    <location>
        <begin position="317"/>
        <end position="380"/>
    </location>
</feature>
<evidence type="ECO:0000259" key="3">
    <source>
        <dbReference type="Pfam" id="PF25893"/>
    </source>
</evidence>
<gene>
    <name evidence="5" type="ORF">EV199_3317</name>
</gene>
<sequence length="393" mass="42904">MNTILKLSAGVVMLSLAACGASVNDNISKKKEELTKLKSEQQALSSQLTTVSDKIIKLEDELSKLDSSFSKPEKTKLVAVSSLSTSRFTHFIDLKGRIDAVNVVFVTPRGVGGQIKAIYVKEGDNVRKGQLLVKLDDVAYRQQVEQAKIQLSTAKTYYDRRKNLWDQKIGAEIDLINAKAQMDNAAKVVEQAENQLDMANVYAEMSGVVDMVNIRVGEVLSPASAAQFGIRIVNVNDLKVVADVPENYQNKIGVGSNVLVSLPESNNDTLRTKVSVASKLINMDTRTFNIEARIPTGKTVRANQLAIVRIQDYTTPDAITIPVSTLQSDENGKFVMVAINQNGKLTAVKRAVTVGELYGDKLEIKTGLQAGDQLITEGFQGLYDGQLIITNVK</sequence>
<proteinExistence type="inferred from homology"/>
<dbReference type="NCBIfam" id="TIGR01730">
    <property type="entry name" value="RND_mfp"/>
    <property type="match status" value="1"/>
</dbReference>
<evidence type="ECO:0000313" key="6">
    <source>
        <dbReference type="Proteomes" id="UP000293874"/>
    </source>
</evidence>
<dbReference type="InterPro" id="IPR006143">
    <property type="entry name" value="RND_pump_MFP"/>
</dbReference>
<dbReference type="SUPFAM" id="SSF111369">
    <property type="entry name" value="HlyD-like secretion proteins"/>
    <property type="match status" value="1"/>
</dbReference>
<dbReference type="GO" id="GO:1990281">
    <property type="term" value="C:efflux pump complex"/>
    <property type="evidence" value="ECO:0007669"/>
    <property type="project" value="TreeGrafter"/>
</dbReference>
<accession>A0A4Q7MTX9</accession>
<dbReference type="PANTHER" id="PTHR30469">
    <property type="entry name" value="MULTIDRUG RESISTANCE PROTEIN MDTA"/>
    <property type="match status" value="1"/>
</dbReference>
<evidence type="ECO:0000256" key="1">
    <source>
        <dbReference type="ARBA" id="ARBA00009477"/>
    </source>
</evidence>
<name>A0A4Q7MTX9_9BACT</name>
<dbReference type="PANTHER" id="PTHR30469:SF15">
    <property type="entry name" value="HLYD FAMILY OF SECRETION PROTEINS"/>
    <property type="match status" value="1"/>
</dbReference>
<reference evidence="5 6" key="1">
    <citation type="submission" date="2019-02" db="EMBL/GenBank/DDBJ databases">
        <title>Genomic Encyclopedia of Type Strains, Phase IV (KMG-IV): sequencing the most valuable type-strain genomes for metagenomic binning, comparative biology and taxonomic classification.</title>
        <authorList>
            <person name="Goeker M."/>
        </authorList>
    </citation>
    <scope>NUCLEOTIDE SEQUENCE [LARGE SCALE GENOMIC DNA]</scope>
    <source>
        <strain evidence="5 6">DSM 18116</strain>
    </source>
</reference>
<dbReference type="GO" id="GO:0015562">
    <property type="term" value="F:efflux transmembrane transporter activity"/>
    <property type="evidence" value="ECO:0007669"/>
    <property type="project" value="TreeGrafter"/>
</dbReference>
<dbReference type="Pfam" id="PF25893">
    <property type="entry name" value="HH_CzcB"/>
    <property type="match status" value="1"/>
</dbReference>
<feature type="domain" description="CzcB-like alpha-helical hairpin" evidence="3">
    <location>
        <begin position="141"/>
        <end position="197"/>
    </location>
</feature>
<protein>
    <submittedName>
        <fullName evidence="5">RND family efflux transporter MFP subunit</fullName>
    </submittedName>
</protein>
<evidence type="ECO:0000259" key="4">
    <source>
        <dbReference type="Pfam" id="PF25967"/>
    </source>
</evidence>
<dbReference type="RefSeq" id="WP_225980016.1">
    <property type="nucleotide sequence ID" value="NZ_CP042431.1"/>
</dbReference>
<comment type="similarity">
    <text evidence="1">Belongs to the membrane fusion protein (MFP) (TC 8.A.1) family.</text>
</comment>
<dbReference type="InterPro" id="IPR058648">
    <property type="entry name" value="HH_CzcB-like"/>
</dbReference>
<dbReference type="Gene3D" id="1.10.287.470">
    <property type="entry name" value="Helix hairpin bin"/>
    <property type="match status" value="1"/>
</dbReference>
<comment type="caution">
    <text evidence="5">The sequence shown here is derived from an EMBL/GenBank/DDBJ whole genome shotgun (WGS) entry which is preliminary data.</text>
</comment>
<keyword evidence="6" id="KW-1185">Reference proteome</keyword>
<dbReference type="Gene3D" id="2.40.420.20">
    <property type="match status" value="1"/>
</dbReference>
<dbReference type="Proteomes" id="UP000293874">
    <property type="component" value="Unassembled WGS sequence"/>
</dbReference>
<feature type="signal peptide" evidence="2">
    <location>
        <begin position="1"/>
        <end position="20"/>
    </location>
</feature>
<dbReference type="InterPro" id="IPR058627">
    <property type="entry name" value="MdtA-like_C"/>
</dbReference>
<keyword evidence="2" id="KW-0732">Signal</keyword>
<dbReference type="Gene3D" id="2.40.50.100">
    <property type="match status" value="1"/>
</dbReference>
<evidence type="ECO:0000313" key="5">
    <source>
        <dbReference type="EMBL" id="RZS71414.1"/>
    </source>
</evidence>
<feature type="chain" id="PRO_5020339612" evidence="2">
    <location>
        <begin position="21"/>
        <end position="393"/>
    </location>
</feature>
<dbReference type="EMBL" id="SGXA01000002">
    <property type="protein sequence ID" value="RZS71414.1"/>
    <property type="molecule type" value="Genomic_DNA"/>
</dbReference>
<dbReference type="Pfam" id="PF25967">
    <property type="entry name" value="RND-MFP_C"/>
    <property type="match status" value="1"/>
</dbReference>
<dbReference type="AlphaFoldDB" id="A0A4Q7MTX9"/>
<dbReference type="PROSITE" id="PS51257">
    <property type="entry name" value="PROKAR_LIPOPROTEIN"/>
    <property type="match status" value="1"/>
</dbReference>